<dbReference type="EMBL" id="BAABUJ010000010">
    <property type="protein sequence ID" value="GAA5798313.1"/>
    <property type="molecule type" value="Genomic_DNA"/>
</dbReference>
<proteinExistence type="predicted"/>
<keyword evidence="2" id="KW-1185">Reference proteome</keyword>
<dbReference type="Proteomes" id="UP001476247">
    <property type="component" value="Unassembled WGS sequence"/>
</dbReference>
<sequence>MEQTKENLNRYEIEERIEAALPVGLRNAYKEYRTIKAEDIIERLKSIQKREEHWNIIVQPLVGKYKKELTKQIFASNNNTMSTV</sequence>
<evidence type="ECO:0000313" key="1">
    <source>
        <dbReference type="EMBL" id="GAA5798313.1"/>
    </source>
</evidence>
<evidence type="ECO:0000313" key="2">
    <source>
        <dbReference type="Proteomes" id="UP001476247"/>
    </source>
</evidence>
<accession>A0ABP9XU71</accession>
<comment type="caution">
    <text evidence="1">The sequence shown here is derived from an EMBL/GenBank/DDBJ whole genome shotgun (WGS) entry which is preliminary data.</text>
</comment>
<organism evidence="1 2">
    <name type="scientific">Helicostylum pulchrum</name>
    <dbReference type="NCBI Taxonomy" id="562976"/>
    <lineage>
        <taxon>Eukaryota</taxon>
        <taxon>Fungi</taxon>
        <taxon>Fungi incertae sedis</taxon>
        <taxon>Mucoromycota</taxon>
        <taxon>Mucoromycotina</taxon>
        <taxon>Mucoromycetes</taxon>
        <taxon>Mucorales</taxon>
        <taxon>Mucorineae</taxon>
        <taxon>Mucoraceae</taxon>
        <taxon>Helicostylum</taxon>
    </lineage>
</organism>
<reference evidence="1 2" key="1">
    <citation type="submission" date="2024-04" db="EMBL/GenBank/DDBJ databases">
        <title>genome sequences of Mucor flavus KT1a and Helicostylum pulchrum KT1b strains isolation_sourced from the surface of a dry-aged beef.</title>
        <authorList>
            <person name="Toyotome T."/>
            <person name="Hosono M."/>
            <person name="Torimaru M."/>
            <person name="Fukuda K."/>
            <person name="Mikami N."/>
        </authorList>
    </citation>
    <scope>NUCLEOTIDE SEQUENCE [LARGE SCALE GENOMIC DNA]</scope>
    <source>
        <strain evidence="1 2">KT1b</strain>
    </source>
</reference>
<name>A0ABP9XU71_9FUNG</name>
<protein>
    <submittedName>
        <fullName evidence="1">Uncharacterized protein</fullName>
    </submittedName>
</protein>
<gene>
    <name evidence="1" type="ORF">HPULCUR_003715</name>
</gene>